<feature type="compositionally biased region" description="Low complexity" evidence="1">
    <location>
        <begin position="166"/>
        <end position="229"/>
    </location>
</feature>
<evidence type="ECO:0000256" key="1">
    <source>
        <dbReference type="SAM" id="MobiDB-lite"/>
    </source>
</evidence>
<dbReference type="GO" id="GO:0006808">
    <property type="term" value="P:regulation of nitrogen utilization"/>
    <property type="evidence" value="ECO:0007669"/>
    <property type="project" value="TreeGrafter"/>
</dbReference>
<protein>
    <submittedName>
        <fullName evidence="4">DUF1752-domain-containing protein</fullName>
    </submittedName>
</protein>
<dbReference type="Proteomes" id="UP000030672">
    <property type="component" value="Unassembled WGS sequence"/>
</dbReference>
<feature type="region of interest" description="Disordered" evidence="1">
    <location>
        <begin position="144"/>
        <end position="385"/>
    </location>
</feature>
<feature type="region of interest" description="Disordered" evidence="1">
    <location>
        <begin position="403"/>
        <end position="473"/>
    </location>
</feature>
<dbReference type="EMBL" id="KL584844">
    <property type="protein sequence ID" value="KEQ60102.1"/>
    <property type="molecule type" value="Genomic_DNA"/>
</dbReference>
<accession>A0A074VR03</accession>
<proteinExistence type="predicted"/>
<feature type="compositionally biased region" description="Polar residues" evidence="1">
    <location>
        <begin position="301"/>
        <end position="310"/>
    </location>
</feature>
<keyword evidence="5" id="KW-1185">Reference proteome</keyword>
<dbReference type="AlphaFoldDB" id="A0A074VR03"/>
<feature type="domain" description="Nitrogen regulatory protein areA GATA-like" evidence="2">
    <location>
        <begin position="31"/>
        <end position="58"/>
    </location>
</feature>
<feature type="compositionally biased region" description="Polar residues" evidence="1">
    <location>
        <begin position="445"/>
        <end position="464"/>
    </location>
</feature>
<dbReference type="RefSeq" id="XP_040877125.1">
    <property type="nucleotide sequence ID" value="XM_041022768.1"/>
</dbReference>
<feature type="compositionally biased region" description="Polar residues" evidence="1">
    <location>
        <begin position="244"/>
        <end position="265"/>
    </location>
</feature>
<dbReference type="InterPro" id="IPR021711">
    <property type="entry name" value="DUF3295"/>
</dbReference>
<sequence>MPFRPQHSLVMIDVDKMHTIDTRSVEDLFGMWSVFNKISDAMEDGKRLENLSWRLWNRETFVCSRMPRARKNIPLPALSSSVSSSDESDEEDVSSLLPSPVVRPELRRSESSEHRSRGRQQNHITPIDLEKMVISIKEKKSLEPLSALSMPSPALPSPTPSDDRQTPTATNPTKSAPAPSPASVSEKPAATPIPTIAAPSHLESSTSTVSSTDSQAIASSSESSSTEMSTHNIVRGFRPEVPSSYRSQTNLAATQPTPILKTSPQYRPDRLNRQKKGATFTLGASSGEEESSLDSHMGRNSVGSLSTGISQPPKKHASFRDIIQDRAITDSPVFEESDDEDDDDAFESVIEEDEDSSDWEDDDVGESGNSSADENKSMFRRVDSQPNLISRRSLLTTMMHEPDRARAMASAASRSTPALRRSRGASPNGPSATPSPHRREHAQETSESSQPRPIIMTTSNTHQPALSPRTTRRNMLSTELTESLRKNLLWERQHKSSNNLAAMKRRHTSHDIKNLKQHPEPQMVMSVKENDKKKFSNEYFNQGLQEYHAKGW</sequence>
<feature type="compositionally biased region" description="Basic and acidic residues" evidence="1">
    <location>
        <begin position="104"/>
        <end position="115"/>
    </location>
</feature>
<feature type="compositionally biased region" description="Acidic residues" evidence="1">
    <location>
        <begin position="333"/>
        <end position="365"/>
    </location>
</feature>
<name>A0A074VR03_AURM1</name>
<evidence type="ECO:0000259" key="2">
    <source>
        <dbReference type="Pfam" id="PF08550"/>
    </source>
</evidence>
<organism evidence="4 5">
    <name type="scientific">Aureobasidium melanogenum (strain CBS 110374)</name>
    <name type="common">Aureobasidium pullulans var. melanogenum</name>
    <dbReference type="NCBI Taxonomy" id="1043003"/>
    <lineage>
        <taxon>Eukaryota</taxon>
        <taxon>Fungi</taxon>
        <taxon>Dikarya</taxon>
        <taxon>Ascomycota</taxon>
        <taxon>Pezizomycotina</taxon>
        <taxon>Dothideomycetes</taxon>
        <taxon>Dothideomycetidae</taxon>
        <taxon>Dothideales</taxon>
        <taxon>Saccotheciaceae</taxon>
        <taxon>Aureobasidium</taxon>
    </lineage>
</organism>
<dbReference type="HOGENOM" id="CLU_025004_1_0_1"/>
<dbReference type="InterPro" id="IPR053043">
    <property type="entry name" value="Ras-cAMP_regulatory"/>
</dbReference>
<dbReference type="GO" id="GO:0031930">
    <property type="term" value="P:mitochondria-nucleus signaling pathway"/>
    <property type="evidence" value="ECO:0007669"/>
    <property type="project" value="TreeGrafter"/>
</dbReference>
<evidence type="ECO:0000313" key="5">
    <source>
        <dbReference type="Proteomes" id="UP000030672"/>
    </source>
</evidence>
<evidence type="ECO:0000259" key="3">
    <source>
        <dbReference type="Pfam" id="PF11702"/>
    </source>
</evidence>
<dbReference type="GeneID" id="63916141"/>
<feature type="compositionally biased region" description="Basic and acidic residues" evidence="1">
    <location>
        <begin position="373"/>
        <end position="383"/>
    </location>
</feature>
<dbReference type="Pfam" id="PF11702">
    <property type="entry name" value="DUF3295"/>
    <property type="match status" value="1"/>
</dbReference>
<dbReference type="GO" id="GO:0005737">
    <property type="term" value="C:cytoplasm"/>
    <property type="evidence" value="ECO:0007669"/>
    <property type="project" value="TreeGrafter"/>
</dbReference>
<dbReference type="PANTHER" id="PTHR28014">
    <property type="entry name" value="NEGATIVE REGULATOR OF RAS-CAMP PATHWAY"/>
    <property type="match status" value="1"/>
</dbReference>
<reference evidence="4 5" key="1">
    <citation type="journal article" date="2014" name="BMC Genomics">
        <title>Genome sequencing of four Aureobasidium pullulans varieties: biotechnological potential, stress tolerance, and description of new species.</title>
        <authorList>
            <person name="Gostin Ar C."/>
            <person name="Ohm R.A."/>
            <person name="Kogej T."/>
            <person name="Sonjak S."/>
            <person name="Turk M."/>
            <person name="Zajc J."/>
            <person name="Zalar P."/>
            <person name="Grube M."/>
            <person name="Sun H."/>
            <person name="Han J."/>
            <person name="Sharma A."/>
            <person name="Chiniquy J."/>
            <person name="Ngan C.Y."/>
            <person name="Lipzen A."/>
            <person name="Barry K."/>
            <person name="Grigoriev I.V."/>
            <person name="Gunde-Cimerman N."/>
        </authorList>
    </citation>
    <scope>NUCLEOTIDE SEQUENCE [LARGE SCALE GENOMIC DNA]</scope>
    <source>
        <strain evidence="4 5">CBS 110374</strain>
    </source>
</reference>
<dbReference type="PANTHER" id="PTHR28014:SF1">
    <property type="entry name" value="NEGATIVE REGULATOR OF RAS-CAMP PATHWAY"/>
    <property type="match status" value="1"/>
</dbReference>
<feature type="region of interest" description="Disordered" evidence="1">
    <location>
        <begin position="76"/>
        <end position="130"/>
    </location>
</feature>
<dbReference type="Pfam" id="PF08550">
    <property type="entry name" value="GATA_AreA"/>
    <property type="match status" value="1"/>
</dbReference>
<dbReference type="InterPro" id="IPR013860">
    <property type="entry name" value="AreA_GATA"/>
</dbReference>
<feature type="domain" description="DUF3295" evidence="3">
    <location>
        <begin position="75"/>
        <end position="552"/>
    </location>
</feature>
<dbReference type="GO" id="GO:0000122">
    <property type="term" value="P:negative regulation of transcription by RNA polymerase II"/>
    <property type="evidence" value="ECO:0007669"/>
    <property type="project" value="TreeGrafter"/>
</dbReference>
<feature type="compositionally biased region" description="Basic and acidic residues" evidence="1">
    <location>
        <begin position="318"/>
        <end position="328"/>
    </location>
</feature>
<gene>
    <name evidence="4" type="ORF">M437DRAFT_54923</name>
</gene>
<dbReference type="STRING" id="1043003.A0A074VR03"/>
<evidence type="ECO:0000313" key="4">
    <source>
        <dbReference type="EMBL" id="KEQ60102.1"/>
    </source>
</evidence>